<dbReference type="NCBIfam" id="NF040618">
    <property type="entry name" value="PPA1309_fam"/>
    <property type="match status" value="1"/>
</dbReference>
<dbReference type="EMBL" id="BAAANB010000021">
    <property type="protein sequence ID" value="GAA2034390.1"/>
    <property type="molecule type" value="Genomic_DNA"/>
</dbReference>
<proteinExistence type="predicted"/>
<gene>
    <name evidence="1" type="ORF">GCM10009740_26260</name>
</gene>
<name>A0ABN2UEJ4_9MICO</name>
<keyword evidence="2" id="KW-1185">Reference proteome</keyword>
<evidence type="ECO:0000313" key="1">
    <source>
        <dbReference type="EMBL" id="GAA2034390.1"/>
    </source>
</evidence>
<protein>
    <submittedName>
        <fullName evidence="1">PPA1309 family protein</fullName>
    </submittedName>
</protein>
<reference evidence="1 2" key="1">
    <citation type="journal article" date="2019" name="Int. J. Syst. Evol. Microbiol.">
        <title>The Global Catalogue of Microorganisms (GCM) 10K type strain sequencing project: providing services to taxonomists for standard genome sequencing and annotation.</title>
        <authorList>
            <consortium name="The Broad Institute Genomics Platform"/>
            <consortium name="The Broad Institute Genome Sequencing Center for Infectious Disease"/>
            <person name="Wu L."/>
            <person name="Ma J."/>
        </authorList>
    </citation>
    <scope>NUCLEOTIDE SEQUENCE [LARGE SCALE GENOMIC DNA]</scope>
    <source>
        <strain evidence="1 2">JCM 14283</strain>
    </source>
</reference>
<sequence length="205" mass="21781">MRPVVVLRLRVAGGPARAPGSAAYGSMVVVNSQPVIDPLAIAALDTERHVAAAGWDQPARLFALVRTADLLQREPQLRGQMGPSDLAEGALTAIEQEGLPTTSSLETLLGRLAWPAEVDGCAFAIERMVVPPEAERELPSRGDDAVDLLAAHPDRKDVRLLVAVLRDGSSICLLRQRDHDSDDAVATGKDIAPGLVEALKASFED</sequence>
<dbReference type="InterPro" id="IPR047681">
    <property type="entry name" value="PPA1309-like"/>
</dbReference>
<organism evidence="1 2">
    <name type="scientific">Terrabacter terrae</name>
    <dbReference type="NCBI Taxonomy" id="318434"/>
    <lineage>
        <taxon>Bacteria</taxon>
        <taxon>Bacillati</taxon>
        <taxon>Actinomycetota</taxon>
        <taxon>Actinomycetes</taxon>
        <taxon>Micrococcales</taxon>
        <taxon>Intrasporangiaceae</taxon>
        <taxon>Terrabacter</taxon>
    </lineage>
</organism>
<evidence type="ECO:0000313" key="2">
    <source>
        <dbReference type="Proteomes" id="UP001501285"/>
    </source>
</evidence>
<comment type="caution">
    <text evidence="1">The sequence shown here is derived from an EMBL/GenBank/DDBJ whole genome shotgun (WGS) entry which is preliminary data.</text>
</comment>
<dbReference type="Proteomes" id="UP001501285">
    <property type="component" value="Unassembled WGS sequence"/>
</dbReference>
<accession>A0ABN2UEJ4</accession>